<accession>A0A238HIR7</accession>
<feature type="chain" id="PRO_5015075213" evidence="2">
    <location>
        <begin position="21"/>
        <end position="335"/>
    </location>
</feature>
<dbReference type="SUPFAM" id="SSF53850">
    <property type="entry name" value="Periplasmic binding protein-like II"/>
    <property type="match status" value="1"/>
</dbReference>
<reference evidence="4 5" key="2">
    <citation type="submission" date="2017-06" db="EMBL/GenBank/DDBJ databases">
        <authorList>
            <person name="Kim H.J."/>
            <person name="Triplett B.A."/>
        </authorList>
    </citation>
    <scope>NUCLEOTIDE SEQUENCE [LARGE SCALE GENOMIC DNA]</scope>
    <source>
        <strain evidence="4">Kingella_eburonensis</strain>
    </source>
</reference>
<protein>
    <submittedName>
        <fullName evidence="3">Thiamine-binding periplasmic protein</fullName>
    </submittedName>
</protein>
<proteinExistence type="predicted"/>
<feature type="signal peptide" evidence="2">
    <location>
        <begin position="1"/>
        <end position="20"/>
    </location>
</feature>
<dbReference type="EMBL" id="FXUV01000085">
    <property type="protein sequence ID" value="SMQ13615.1"/>
    <property type="molecule type" value="Genomic_DNA"/>
</dbReference>
<dbReference type="PANTHER" id="PTHR30006">
    <property type="entry name" value="THIAMINE-BINDING PERIPLASMIC PROTEIN-RELATED"/>
    <property type="match status" value="1"/>
</dbReference>
<dbReference type="Gene3D" id="3.40.190.10">
    <property type="entry name" value="Periplasmic binding protein-like II"/>
    <property type="match status" value="2"/>
</dbReference>
<dbReference type="AlphaFoldDB" id="A0A238HIR7"/>
<evidence type="ECO:0000313" key="3">
    <source>
        <dbReference type="EMBL" id="SMQ13615.1"/>
    </source>
</evidence>
<dbReference type="NCBIfam" id="TIGR01254">
    <property type="entry name" value="sfuA"/>
    <property type="match status" value="1"/>
</dbReference>
<evidence type="ECO:0000256" key="1">
    <source>
        <dbReference type="ARBA" id="ARBA00022729"/>
    </source>
</evidence>
<reference evidence="3" key="1">
    <citation type="submission" date="2017-05" db="EMBL/GenBank/DDBJ databases">
        <authorList>
            <person name="Song R."/>
            <person name="Chenine A.L."/>
            <person name="Ruprecht R.M."/>
        </authorList>
    </citation>
    <scope>NUCLEOTIDE SEQUENCE</scope>
    <source>
        <strain evidence="3">Kingella_eburonensis</strain>
    </source>
</reference>
<dbReference type="InterPro" id="IPR005948">
    <property type="entry name" value="ThiB-like"/>
</dbReference>
<dbReference type="GO" id="GO:0030288">
    <property type="term" value="C:outer membrane-bounded periplasmic space"/>
    <property type="evidence" value="ECO:0007669"/>
    <property type="project" value="TreeGrafter"/>
</dbReference>
<keyword evidence="1 2" id="KW-0732">Signal</keyword>
<organism evidence="3">
    <name type="scientific">Kingella negevensis</name>
    <dbReference type="NCBI Taxonomy" id="1522312"/>
    <lineage>
        <taxon>Bacteria</taxon>
        <taxon>Pseudomonadati</taxon>
        <taxon>Pseudomonadota</taxon>
        <taxon>Betaproteobacteria</taxon>
        <taxon>Neisseriales</taxon>
        <taxon>Neisseriaceae</taxon>
        <taxon>Kingella</taxon>
    </lineage>
</organism>
<dbReference type="GO" id="GO:0030975">
    <property type="term" value="F:thiamine binding"/>
    <property type="evidence" value="ECO:0007669"/>
    <property type="project" value="InterPro"/>
</dbReference>
<sequence>MKTIYASLLILAITPALSWAATEVKLAVHDSYDLPKSVIANFEQENDAKISVIKMGDGNAMLNRLILMKNGAPLADAVFGLDNNTAHKAKEAGILANTQPESAKMVVKLPYILAVDYGFVTLNYDKRWFAEKKLPLPKNLADLTQPQYKNLLAMPNPATSTPGLAFLMANIAGLGEEGAFQWWGAMRQNGVKITKGWSEAYNSEFTLNGGSRPIIVGYSSSPAAEVFYSEGKLKSPNMGNLFLNGGSYLQIEGAAVLNNAKQPELAAKLVRYMQSPAVQESVTTSMWVFPAVKNTKHDPIIRFASAPNNARMLPANQVNAKQKEWVERWIRTVLK</sequence>
<evidence type="ECO:0000256" key="2">
    <source>
        <dbReference type="SAM" id="SignalP"/>
    </source>
</evidence>
<name>A0A238HIR7_9NEIS</name>
<dbReference type="Proteomes" id="UP000215450">
    <property type="component" value="Unassembled WGS sequence"/>
</dbReference>
<dbReference type="OrthoDB" id="5412681at2"/>
<dbReference type="Pfam" id="PF13343">
    <property type="entry name" value="SBP_bac_6"/>
    <property type="match status" value="1"/>
</dbReference>
<evidence type="ECO:0000313" key="4">
    <source>
        <dbReference type="EMBL" id="SNB66644.1"/>
    </source>
</evidence>
<dbReference type="GO" id="GO:0030976">
    <property type="term" value="F:thiamine pyrophosphate binding"/>
    <property type="evidence" value="ECO:0007669"/>
    <property type="project" value="TreeGrafter"/>
</dbReference>
<keyword evidence="5" id="KW-1185">Reference proteome</keyword>
<dbReference type="PANTHER" id="PTHR30006:SF2">
    <property type="entry name" value="ABC TRANSPORTER SUBSTRATE-BINDING PROTEIN"/>
    <property type="match status" value="1"/>
</dbReference>
<evidence type="ECO:0000313" key="5">
    <source>
        <dbReference type="Proteomes" id="UP000215450"/>
    </source>
</evidence>
<dbReference type="EMBL" id="FXUV02000020">
    <property type="protein sequence ID" value="SNB66644.1"/>
    <property type="molecule type" value="Genomic_DNA"/>
</dbReference>
<dbReference type="GO" id="GO:0015888">
    <property type="term" value="P:thiamine transport"/>
    <property type="evidence" value="ECO:0007669"/>
    <property type="project" value="InterPro"/>
</dbReference>
<dbReference type="RefSeq" id="WP_095063513.1">
    <property type="nucleotide sequence ID" value="NZ_FXUV02000020.1"/>
</dbReference>
<gene>
    <name evidence="3" type="primary">thiB</name>
    <name evidence="3" type="ORF">KEBURONENSIS_00682</name>
    <name evidence="4" type="ORF">KEBURONENSIS_01162</name>
</gene>
<dbReference type="STRING" id="1522312.GCA_900177895_02233"/>